<dbReference type="Pfam" id="PF05239">
    <property type="entry name" value="PRC"/>
    <property type="match status" value="1"/>
</dbReference>
<dbReference type="SUPFAM" id="SSF158791">
    <property type="entry name" value="MgtE N-terminal domain-like"/>
    <property type="match status" value="1"/>
</dbReference>
<dbReference type="EMBL" id="JACBZS010000001">
    <property type="protein sequence ID" value="NYI71962.1"/>
    <property type="molecule type" value="Genomic_DNA"/>
</dbReference>
<name>A0A7Z0ILX3_9ACTN</name>
<dbReference type="Pfam" id="PF00571">
    <property type="entry name" value="CBS"/>
    <property type="match status" value="1"/>
</dbReference>
<feature type="region of interest" description="Disordered" evidence="2">
    <location>
        <begin position="407"/>
        <end position="431"/>
    </location>
</feature>
<dbReference type="GO" id="GO:0015095">
    <property type="term" value="F:magnesium ion transmembrane transporter activity"/>
    <property type="evidence" value="ECO:0007669"/>
    <property type="project" value="InterPro"/>
</dbReference>
<dbReference type="Pfam" id="PF03448">
    <property type="entry name" value="MgtE_N"/>
    <property type="match status" value="1"/>
</dbReference>
<dbReference type="PROSITE" id="PS51371">
    <property type="entry name" value="CBS"/>
    <property type="match status" value="1"/>
</dbReference>
<dbReference type="Gene3D" id="1.25.60.10">
    <property type="entry name" value="MgtE N-terminal domain-like"/>
    <property type="match status" value="1"/>
</dbReference>
<dbReference type="InterPro" id="IPR038076">
    <property type="entry name" value="MgtE_N_sf"/>
</dbReference>
<proteinExistence type="predicted"/>
<dbReference type="PANTHER" id="PTHR43773:SF1">
    <property type="entry name" value="MAGNESIUM TRANSPORTER MGTE"/>
    <property type="match status" value="1"/>
</dbReference>
<sequence>MTMTTSVFISRIRGLPVVDPDGDKLGKVRDVVVQIGRTGAPRVRGLLVELFARQQIFISIQRVSAIDAAQVATTGVINTRRFSRRDTETLVVEDLFDREVGWRGHEGRYRIRDVAMKAIRNREWELAEAALVAVARRPAFRRREHVVIADWSELTGLASGGRGNEQLLAELEDMHAADVARKLHDMEPGRRAKVVEALADETLADALEELPEDEQVQLISLLDAERAADILGEMDPDDAADLIKELAPDIAEQLLARMERTDAETVRQLMAYADETAGGMMTTEPVILPADARVADALALVRNEELTPALAGMVYVCRSPLEVPTGRFLGGVHIQRLLREPPSTLVSELIDSDLEPLSAGEELPYVSRYFATYNLVNAPVVDEDNRLLGAVTVDDVLDHMLPEDWRGRGLDGLEPEPATEPDTAEVNSGRS</sequence>
<feature type="compositionally biased region" description="Acidic residues" evidence="2">
    <location>
        <begin position="413"/>
        <end position="423"/>
    </location>
</feature>
<dbReference type="Gene3D" id="2.30.30.240">
    <property type="entry name" value="PRC-barrel domain"/>
    <property type="match status" value="1"/>
</dbReference>
<dbReference type="InterPro" id="IPR006669">
    <property type="entry name" value="MgtE_transporter"/>
</dbReference>
<protein>
    <submittedName>
        <fullName evidence="4">CBS domain-containing protein</fullName>
    </submittedName>
</protein>
<dbReference type="SUPFAM" id="SSF50346">
    <property type="entry name" value="PRC-barrel domain"/>
    <property type="match status" value="1"/>
</dbReference>
<evidence type="ECO:0000313" key="5">
    <source>
        <dbReference type="Proteomes" id="UP000527616"/>
    </source>
</evidence>
<dbReference type="AlphaFoldDB" id="A0A7Z0ILX3"/>
<reference evidence="4 5" key="1">
    <citation type="submission" date="2020-07" db="EMBL/GenBank/DDBJ databases">
        <title>Sequencing the genomes of 1000 actinobacteria strains.</title>
        <authorList>
            <person name="Klenk H.-P."/>
        </authorList>
    </citation>
    <scope>NUCLEOTIDE SEQUENCE [LARGE SCALE GENOMIC DNA]</scope>
    <source>
        <strain evidence="4 5">DSM 103164</strain>
    </source>
</reference>
<dbReference type="InterPro" id="IPR046342">
    <property type="entry name" value="CBS_dom_sf"/>
</dbReference>
<dbReference type="Pfam" id="PF26205">
    <property type="entry name" value="SH3_actinomycetes"/>
    <property type="match status" value="1"/>
</dbReference>
<dbReference type="Proteomes" id="UP000527616">
    <property type="component" value="Unassembled WGS sequence"/>
</dbReference>
<dbReference type="SMART" id="SM00924">
    <property type="entry name" value="MgtE_N"/>
    <property type="match status" value="1"/>
</dbReference>
<dbReference type="InterPro" id="IPR027275">
    <property type="entry name" value="PRC-brl_dom"/>
</dbReference>
<comment type="caution">
    <text evidence="4">The sequence shown here is derived from an EMBL/GenBank/DDBJ whole genome shotgun (WGS) entry which is preliminary data.</text>
</comment>
<dbReference type="CDD" id="cd04606">
    <property type="entry name" value="CBS_pair_Mg_transporter"/>
    <property type="match status" value="1"/>
</dbReference>
<feature type="domain" description="CBS" evidence="3">
    <location>
        <begin position="350"/>
        <end position="410"/>
    </location>
</feature>
<gene>
    <name evidence="4" type="ORF">GGQ54_002522</name>
</gene>
<dbReference type="GO" id="GO:0016020">
    <property type="term" value="C:membrane"/>
    <property type="evidence" value="ECO:0007669"/>
    <property type="project" value="InterPro"/>
</dbReference>
<evidence type="ECO:0000259" key="3">
    <source>
        <dbReference type="PROSITE" id="PS51371"/>
    </source>
</evidence>
<evidence type="ECO:0000256" key="1">
    <source>
        <dbReference type="PROSITE-ProRule" id="PRU00703"/>
    </source>
</evidence>
<dbReference type="Gene3D" id="3.10.580.10">
    <property type="entry name" value="CBS-domain"/>
    <property type="match status" value="1"/>
</dbReference>
<dbReference type="InterPro" id="IPR058838">
    <property type="entry name" value="SH3_actinomycetes"/>
</dbReference>
<keyword evidence="1" id="KW-0129">CBS domain</keyword>
<dbReference type="InterPro" id="IPR000644">
    <property type="entry name" value="CBS_dom"/>
</dbReference>
<dbReference type="InterPro" id="IPR011033">
    <property type="entry name" value="PRC_barrel-like_sf"/>
</dbReference>
<accession>A0A7Z0ILX3</accession>
<keyword evidence="5" id="KW-1185">Reference proteome</keyword>
<dbReference type="SUPFAM" id="SSF54631">
    <property type="entry name" value="CBS-domain pair"/>
    <property type="match status" value="1"/>
</dbReference>
<dbReference type="RefSeq" id="WP_425487404.1">
    <property type="nucleotide sequence ID" value="NZ_JACBZS010000001.1"/>
</dbReference>
<dbReference type="InterPro" id="IPR006668">
    <property type="entry name" value="Mg_transptr_MgtE_intracell_dom"/>
</dbReference>
<evidence type="ECO:0000256" key="2">
    <source>
        <dbReference type="SAM" id="MobiDB-lite"/>
    </source>
</evidence>
<dbReference type="PANTHER" id="PTHR43773">
    <property type="entry name" value="MAGNESIUM TRANSPORTER MGTE"/>
    <property type="match status" value="1"/>
</dbReference>
<evidence type="ECO:0000313" key="4">
    <source>
        <dbReference type="EMBL" id="NYI71962.1"/>
    </source>
</evidence>
<organism evidence="4 5">
    <name type="scientific">Naumannella cuiyingiana</name>
    <dbReference type="NCBI Taxonomy" id="1347891"/>
    <lineage>
        <taxon>Bacteria</taxon>
        <taxon>Bacillati</taxon>
        <taxon>Actinomycetota</taxon>
        <taxon>Actinomycetes</taxon>
        <taxon>Propionibacteriales</taxon>
        <taxon>Propionibacteriaceae</taxon>
        <taxon>Naumannella</taxon>
    </lineage>
</organism>